<protein>
    <submittedName>
        <fullName evidence="1">Uncharacterized protein</fullName>
    </submittedName>
</protein>
<dbReference type="AlphaFoldDB" id="D7E5P9"/>
<keyword evidence="2" id="KW-1185">Reference proteome</keyword>
<evidence type="ECO:0000313" key="2">
    <source>
        <dbReference type="Proteomes" id="UP000001511"/>
    </source>
</evidence>
<proteinExistence type="predicted"/>
<name>D7E5P9_NOSA0</name>
<geneLocation type="plasmid" evidence="1 2">
    <name>pAzo01</name>
</geneLocation>
<dbReference type="KEGG" id="naz:Aazo_5343"/>
<keyword evidence="1" id="KW-0614">Plasmid</keyword>
<reference evidence="1 2" key="1">
    <citation type="journal article" date="2010" name="PLoS ONE">
        <title>Genome erosion in a nitrogen-fixing vertically transmitted endosymbiotic multicellular cyanobacterium.</title>
        <authorList>
            <person name="Ran L."/>
            <person name="Larsson J."/>
            <person name="Vigil-Stenman T."/>
            <person name="Nylander J.A."/>
            <person name="Ininbergs K."/>
            <person name="Zheng W.W."/>
            <person name="Lapidus A."/>
            <person name="Lowry S."/>
            <person name="Haselkorn R."/>
            <person name="Bergman B."/>
        </authorList>
    </citation>
    <scope>NUCLEOTIDE SEQUENCE [LARGE SCALE GENOMIC DNA]</scope>
    <source>
        <strain evidence="2">0708</strain>
        <plasmid evidence="2">Plasmid pAzo01</plasmid>
    </source>
</reference>
<accession>D7E5P9</accession>
<sequence>MVKELQLPALENNEAVASCEELLKSGYLEIWTADRKTQADTRIANRYYNYLIWTAIAVKLLEKRQEENSIGNFETTPEEIEELLSGYLKSIIT</sequence>
<organism evidence="1 2">
    <name type="scientific">Nostoc azollae (strain 0708)</name>
    <name type="common">Anabaena azollae (strain 0708)</name>
    <dbReference type="NCBI Taxonomy" id="551115"/>
    <lineage>
        <taxon>Bacteria</taxon>
        <taxon>Bacillati</taxon>
        <taxon>Cyanobacteriota</taxon>
        <taxon>Cyanophyceae</taxon>
        <taxon>Nostocales</taxon>
        <taxon>Nostocaceae</taxon>
        <taxon>Trichormus</taxon>
    </lineage>
</organism>
<gene>
    <name evidence="1" type="ordered locus">Aazo_5343</name>
</gene>
<dbReference type="RefSeq" id="WP_013193317.1">
    <property type="nucleotide sequence ID" value="NC_014249.1"/>
</dbReference>
<dbReference type="HOGENOM" id="CLU_2396710_0_0_3"/>
<evidence type="ECO:0000313" key="1">
    <source>
        <dbReference type="EMBL" id="ADI66308.1"/>
    </source>
</evidence>
<dbReference type="EMBL" id="CP002060">
    <property type="protein sequence ID" value="ADI66308.1"/>
    <property type="molecule type" value="Genomic_DNA"/>
</dbReference>
<dbReference type="Proteomes" id="UP000001511">
    <property type="component" value="Plasmid pAzo01"/>
</dbReference>